<sequence>MLVDYSLGIEEACRNLNNFEINFEKLNEMLEHIGNLFKMDYLQMIEHSKLVKFQPPTKDVTTRQNSKLDSLNEASRFQNLLYINYACLLKLFILSNESPEKPRTELMIEYINFLDKEIDLISVAMLIFGYHFFSGNSTIKRMVHPAKKTVEYKIHALWNAAIDLTFPTLVSKNFAKDGTIPVFTTCDERLWIIFNSMKVKVLFTENTKIDVPPIMEMDLSATNWNKEDLKSVNEYFWQVQMSRKNKFIFEKIDINDMLSNLRDICMRLENKAKIYM</sequence>
<accession>A0A645ECR9</accession>
<proteinExistence type="predicted"/>
<reference evidence="1" key="1">
    <citation type="submission" date="2019-08" db="EMBL/GenBank/DDBJ databases">
        <authorList>
            <person name="Kucharzyk K."/>
            <person name="Murdoch R.W."/>
            <person name="Higgins S."/>
            <person name="Loffler F."/>
        </authorList>
    </citation>
    <scope>NUCLEOTIDE SEQUENCE</scope>
</reference>
<evidence type="ECO:0000313" key="1">
    <source>
        <dbReference type="EMBL" id="MPM98553.1"/>
    </source>
</evidence>
<gene>
    <name evidence="1" type="ORF">SDC9_145741</name>
</gene>
<organism evidence="1">
    <name type="scientific">bioreactor metagenome</name>
    <dbReference type="NCBI Taxonomy" id="1076179"/>
    <lineage>
        <taxon>unclassified sequences</taxon>
        <taxon>metagenomes</taxon>
        <taxon>ecological metagenomes</taxon>
    </lineage>
</organism>
<comment type="caution">
    <text evidence="1">The sequence shown here is derived from an EMBL/GenBank/DDBJ whole genome shotgun (WGS) entry which is preliminary data.</text>
</comment>
<dbReference type="AlphaFoldDB" id="A0A645ECR9"/>
<dbReference type="EMBL" id="VSSQ01044704">
    <property type="protein sequence ID" value="MPM98553.1"/>
    <property type="molecule type" value="Genomic_DNA"/>
</dbReference>
<protein>
    <submittedName>
        <fullName evidence="1">Uncharacterized protein</fullName>
    </submittedName>
</protein>
<name>A0A645ECR9_9ZZZZ</name>